<evidence type="ECO:0000256" key="2">
    <source>
        <dbReference type="ARBA" id="ARBA00022840"/>
    </source>
</evidence>
<dbReference type="GO" id="GO:0140664">
    <property type="term" value="F:ATP-dependent DNA damage sensor activity"/>
    <property type="evidence" value="ECO:0007669"/>
    <property type="project" value="InterPro"/>
</dbReference>
<dbReference type="SMART" id="SM00534">
    <property type="entry name" value="MUTSac"/>
    <property type="match status" value="1"/>
</dbReference>
<dbReference type="Gene3D" id="3.40.50.300">
    <property type="entry name" value="P-loop containing nucleotide triphosphate hydrolases"/>
    <property type="match status" value="1"/>
</dbReference>
<dbReference type="GO" id="GO:0005524">
    <property type="term" value="F:ATP binding"/>
    <property type="evidence" value="ECO:0007669"/>
    <property type="project" value="UniProtKB-KW"/>
</dbReference>
<keyword evidence="2" id="KW-0067">ATP-binding</keyword>
<gene>
    <name evidence="5" type="ORF">CI15_15160</name>
</gene>
<dbReference type="EMBL" id="LRBG01000012">
    <property type="protein sequence ID" value="KXU87484.1"/>
    <property type="molecule type" value="Genomic_DNA"/>
</dbReference>
<dbReference type="Pfam" id="PF00488">
    <property type="entry name" value="MutS_V"/>
    <property type="match status" value="1"/>
</dbReference>
<dbReference type="GO" id="GO:0005829">
    <property type="term" value="C:cytosol"/>
    <property type="evidence" value="ECO:0007669"/>
    <property type="project" value="TreeGrafter"/>
</dbReference>
<feature type="domain" description="DNA mismatch repair proteins mutS family" evidence="4">
    <location>
        <begin position="330"/>
        <end position="510"/>
    </location>
</feature>
<sequence length="511" mass="57540">MAFHSILFESPEDGPPRGTVVAPEFFGDLNLDQVVGDIVRGYDEYDLVPFFRTELKSERAVTYRHDVMRDLDRSEISAEIQSFTLAMRKMRASLEQAEQLHYPKQKQWWFLEAASQYCLATRALCSALDQAALKSRGLVEFVEWLRGYLGSASFDTLQRDVEAARTALDAVRYCLRVNGSVVTVFNDSGETDFGAHVLGLFERFRQGDVKDRHVELKDWPEMNHVEARVLDCAAELDPQPFARLSDFVAKHADFLDPTVATFDREIQFYVAYRGYIQPCREAGLAFAYPSVSSVNKSIRCDDTFDLALASKLCAQGSPVICNDLYLEGPERIFVVSGPNNGGKTTFARTFGQLHYLGRLGCPVPGTRASLFLYDRLFAHFEREENTADLRGKLQDDLMRMRDILARATPRSIILMNEIFSSTTLADAMFLCRSMVGRIIDLDALGVCVTFIEELARLGPQTVSMVSEIAPGDPSARTLRVRRRPADGRAYAVSIAEQYGLTYERLKERLAS</sequence>
<comment type="caution">
    <text evidence="5">The sequence shown here is derived from an EMBL/GenBank/DDBJ whole genome shotgun (WGS) entry which is preliminary data.</text>
</comment>
<reference evidence="5 6" key="1">
    <citation type="journal article" date="2015" name="Int. J. Syst. Evol. Microbiol.">
        <title>Burkholderia monticola sp. nov., isolated from mountain soil.</title>
        <authorList>
            <person name="Baek I."/>
            <person name="Seo B."/>
            <person name="Lee I."/>
            <person name="Yi H."/>
            <person name="Chun J."/>
        </authorList>
    </citation>
    <scope>NUCLEOTIDE SEQUENCE [LARGE SCALE GENOMIC DNA]</scope>
    <source>
        <strain evidence="5 6">JC2948</strain>
    </source>
</reference>
<dbReference type="AlphaFoldDB" id="A0A149PR49"/>
<dbReference type="GO" id="GO:0030983">
    <property type="term" value="F:mismatched DNA binding"/>
    <property type="evidence" value="ECO:0007669"/>
    <property type="project" value="InterPro"/>
</dbReference>
<protein>
    <submittedName>
        <fullName evidence="5">DNA mismatch repair protein MutS</fullName>
    </submittedName>
</protein>
<organism evidence="5 6">
    <name type="scientific">Paraburkholderia monticola</name>
    <dbReference type="NCBI Taxonomy" id="1399968"/>
    <lineage>
        <taxon>Bacteria</taxon>
        <taxon>Pseudomonadati</taxon>
        <taxon>Pseudomonadota</taxon>
        <taxon>Betaproteobacteria</taxon>
        <taxon>Burkholderiales</taxon>
        <taxon>Burkholderiaceae</taxon>
        <taxon>Paraburkholderia</taxon>
    </lineage>
</organism>
<keyword evidence="6" id="KW-1185">Reference proteome</keyword>
<dbReference type="InterPro" id="IPR000432">
    <property type="entry name" value="DNA_mismatch_repair_MutS_C"/>
</dbReference>
<dbReference type="InterPro" id="IPR045076">
    <property type="entry name" value="MutS"/>
</dbReference>
<dbReference type="PANTHER" id="PTHR11361:SF34">
    <property type="entry name" value="DNA MISMATCH REPAIR PROTEIN MSH1, MITOCHONDRIAL"/>
    <property type="match status" value="1"/>
</dbReference>
<dbReference type="SUPFAM" id="SSF52540">
    <property type="entry name" value="P-loop containing nucleoside triphosphate hydrolases"/>
    <property type="match status" value="1"/>
</dbReference>
<name>A0A149PR49_9BURK</name>
<dbReference type="GO" id="GO:0006298">
    <property type="term" value="P:mismatch repair"/>
    <property type="evidence" value="ECO:0007669"/>
    <property type="project" value="InterPro"/>
</dbReference>
<evidence type="ECO:0000256" key="3">
    <source>
        <dbReference type="ARBA" id="ARBA00023125"/>
    </source>
</evidence>
<dbReference type="PANTHER" id="PTHR11361">
    <property type="entry name" value="DNA MISMATCH REPAIR PROTEIN MUTS FAMILY MEMBER"/>
    <property type="match status" value="1"/>
</dbReference>
<keyword evidence="1" id="KW-0547">Nucleotide-binding</keyword>
<evidence type="ECO:0000259" key="4">
    <source>
        <dbReference type="SMART" id="SM00534"/>
    </source>
</evidence>
<dbReference type="RefSeq" id="WP_062129360.1">
    <property type="nucleotide sequence ID" value="NZ_LRBG01000012.1"/>
</dbReference>
<proteinExistence type="predicted"/>
<dbReference type="STRING" id="1399968.CI15_15160"/>
<evidence type="ECO:0000256" key="1">
    <source>
        <dbReference type="ARBA" id="ARBA00022741"/>
    </source>
</evidence>
<dbReference type="Proteomes" id="UP000075613">
    <property type="component" value="Unassembled WGS sequence"/>
</dbReference>
<dbReference type="InterPro" id="IPR027417">
    <property type="entry name" value="P-loop_NTPase"/>
</dbReference>
<evidence type="ECO:0000313" key="6">
    <source>
        <dbReference type="Proteomes" id="UP000075613"/>
    </source>
</evidence>
<accession>A0A149PR49</accession>
<dbReference type="OrthoDB" id="9808166at2"/>
<evidence type="ECO:0000313" key="5">
    <source>
        <dbReference type="EMBL" id="KXU87484.1"/>
    </source>
</evidence>
<keyword evidence="3" id="KW-0238">DNA-binding</keyword>